<proteinExistence type="predicted"/>
<feature type="region of interest" description="Disordered" evidence="1">
    <location>
        <begin position="731"/>
        <end position="789"/>
    </location>
</feature>
<feature type="region of interest" description="Disordered" evidence="1">
    <location>
        <begin position="197"/>
        <end position="235"/>
    </location>
</feature>
<feature type="compositionally biased region" description="Basic and acidic residues" evidence="1">
    <location>
        <begin position="210"/>
        <end position="222"/>
    </location>
</feature>
<sequence length="808" mass="85672">MGPAGRGLVLALCFFCGVALAASRKKMPDLSSYCPPEPANAQLGFKSVDSENPSCSPSPTDLIGTAVYTCWKSFNLTINGCQVTMTTNPALVVGPGRLPCRHFGLTGNLTGEGVEAVMWAQVDGPALLLYYLDSPEAVQALQYTTAVQVLRDMWAFLLDFTSDLRFADDSWITGLLASRPDLARRVREQELAEMSLGDRLEAEAAEAEEAERRRRGEQEGEGQHGAAAAAGRERRQRRQLLLQGPVLRGPFAAAANRRATVEVRPAHQLQPHQYRPGEGGTGADLRDGADTGGEDKEEEEEEEEEEEDGSWGALWRRVWRAAAGGGAARKRKPRHGPTRVYRPTATRVAVKVPNGCKYKYSVNPPTSRIFEPPQRARTRLSWRTVLITAAVLGCVLATAGLGACAYLARRHAEYVSTYWEYQQVKDQLGAELPPATYERLFGELPRSAAAAAAALAAGQAAAAERQRLRQQREAHRAQEQGGARGPHGNSEIAICKAAFRGCSLSTVQRVLDWAELPGPATWRELGGMLSNALVSKRDWQAKVEFLLARGLSLNSTSYSDVAELASKGDMLERFEWLMRKGIRPRHDNLPTVAARGDTAAFSWLLAEGEPAVRPNRPQRAFEAAARSGCVEALQLLAGAGLACSLPGVIAAAAEGGQASALQWAWDAAAATAHEEPAGADGPADLGCAPNAAAGAGDDGQLPPGLLRAAAAVDPEGDDEQISALAALALPQRGGAGRGRGPARGGATGRLSGKNGRGGGSTGSSPPGKKTRVPLPSETDLDDAGGGHAIPARRSLATSWAEVASGDLI</sequence>
<keyword evidence="5" id="KW-1185">Reference proteome</keyword>
<feature type="region of interest" description="Disordered" evidence="1">
    <location>
        <begin position="466"/>
        <end position="488"/>
    </location>
</feature>
<comment type="caution">
    <text evidence="4">The sequence shown here is derived from an EMBL/GenBank/DDBJ whole genome shotgun (WGS) entry which is preliminary data.</text>
</comment>
<feature type="compositionally biased region" description="Acidic residues" evidence="1">
    <location>
        <begin position="295"/>
        <end position="309"/>
    </location>
</feature>
<gene>
    <name evidence="4" type="ORF">HYH03_005146</name>
</gene>
<dbReference type="EMBL" id="JAEHOE010000017">
    <property type="protein sequence ID" value="KAG2496735.1"/>
    <property type="molecule type" value="Genomic_DNA"/>
</dbReference>
<dbReference type="GO" id="GO:0005783">
    <property type="term" value="C:endoplasmic reticulum"/>
    <property type="evidence" value="ECO:0007669"/>
    <property type="project" value="TreeGrafter"/>
</dbReference>
<feature type="compositionally biased region" description="Basic and acidic residues" evidence="1">
    <location>
        <begin position="466"/>
        <end position="478"/>
    </location>
</feature>
<evidence type="ECO:0000256" key="3">
    <source>
        <dbReference type="SAM" id="SignalP"/>
    </source>
</evidence>
<dbReference type="GO" id="GO:0004620">
    <property type="term" value="F:phospholipase activity"/>
    <property type="evidence" value="ECO:0007669"/>
    <property type="project" value="TreeGrafter"/>
</dbReference>
<dbReference type="PANTHER" id="PTHR12393">
    <property type="entry name" value="SPHINGOMYELIN PHOSPHODIESTERASE RELATED"/>
    <property type="match status" value="1"/>
</dbReference>
<feature type="region of interest" description="Disordered" evidence="1">
    <location>
        <begin position="263"/>
        <end position="310"/>
    </location>
</feature>
<feature type="transmembrane region" description="Helical" evidence="2">
    <location>
        <begin position="385"/>
        <end position="408"/>
    </location>
</feature>
<dbReference type="GO" id="GO:0030149">
    <property type="term" value="P:sphingolipid catabolic process"/>
    <property type="evidence" value="ECO:0007669"/>
    <property type="project" value="TreeGrafter"/>
</dbReference>
<dbReference type="PANTHER" id="PTHR12393:SF6">
    <property type="entry name" value="SPHINGOMYELIN PHOSPHODIESTERASE 2"/>
    <property type="match status" value="1"/>
</dbReference>
<feature type="region of interest" description="Disordered" evidence="1">
    <location>
        <begin position="672"/>
        <end position="700"/>
    </location>
</feature>
<dbReference type="GO" id="GO:0016020">
    <property type="term" value="C:membrane"/>
    <property type="evidence" value="ECO:0007669"/>
    <property type="project" value="TreeGrafter"/>
</dbReference>
<evidence type="ECO:0000256" key="2">
    <source>
        <dbReference type="SAM" id="Phobius"/>
    </source>
</evidence>
<accession>A0A836C1G9</accession>
<feature type="compositionally biased region" description="Gly residues" evidence="1">
    <location>
        <begin position="733"/>
        <end position="747"/>
    </location>
</feature>
<dbReference type="AlphaFoldDB" id="A0A836C1G9"/>
<dbReference type="OrthoDB" id="536958at2759"/>
<organism evidence="4 5">
    <name type="scientific">Edaphochlamys debaryana</name>
    <dbReference type="NCBI Taxonomy" id="47281"/>
    <lineage>
        <taxon>Eukaryota</taxon>
        <taxon>Viridiplantae</taxon>
        <taxon>Chlorophyta</taxon>
        <taxon>core chlorophytes</taxon>
        <taxon>Chlorophyceae</taxon>
        <taxon>CS clade</taxon>
        <taxon>Chlamydomonadales</taxon>
        <taxon>Chlamydomonadales incertae sedis</taxon>
        <taxon>Edaphochlamys</taxon>
    </lineage>
</organism>
<feature type="signal peptide" evidence="3">
    <location>
        <begin position="1"/>
        <end position="21"/>
    </location>
</feature>
<dbReference type="Proteomes" id="UP000612055">
    <property type="component" value="Unassembled WGS sequence"/>
</dbReference>
<evidence type="ECO:0000313" key="4">
    <source>
        <dbReference type="EMBL" id="KAG2496735.1"/>
    </source>
</evidence>
<name>A0A836C1G9_9CHLO</name>
<dbReference type="GO" id="GO:0071944">
    <property type="term" value="C:cell periphery"/>
    <property type="evidence" value="ECO:0007669"/>
    <property type="project" value="TreeGrafter"/>
</dbReference>
<dbReference type="GO" id="GO:0046513">
    <property type="term" value="P:ceramide biosynthetic process"/>
    <property type="evidence" value="ECO:0007669"/>
    <property type="project" value="TreeGrafter"/>
</dbReference>
<protein>
    <submittedName>
        <fullName evidence="4">Uncharacterized protein</fullName>
    </submittedName>
</protein>
<feature type="compositionally biased region" description="Low complexity" evidence="1">
    <location>
        <begin position="678"/>
        <end position="700"/>
    </location>
</feature>
<keyword evidence="2" id="KW-0472">Membrane</keyword>
<evidence type="ECO:0000256" key="1">
    <source>
        <dbReference type="SAM" id="MobiDB-lite"/>
    </source>
</evidence>
<reference evidence="4" key="1">
    <citation type="journal article" date="2020" name="bioRxiv">
        <title>Comparative genomics of Chlamydomonas.</title>
        <authorList>
            <person name="Craig R.J."/>
            <person name="Hasan A.R."/>
            <person name="Ness R.W."/>
            <person name="Keightley P.D."/>
        </authorList>
    </citation>
    <scope>NUCLEOTIDE SEQUENCE</scope>
    <source>
        <strain evidence="4">CCAP 11/70</strain>
    </source>
</reference>
<keyword evidence="2" id="KW-1133">Transmembrane helix</keyword>
<keyword evidence="2" id="KW-0812">Transmembrane</keyword>
<keyword evidence="3" id="KW-0732">Signal</keyword>
<feature type="chain" id="PRO_5032712028" evidence="3">
    <location>
        <begin position="22"/>
        <end position="808"/>
    </location>
</feature>
<evidence type="ECO:0000313" key="5">
    <source>
        <dbReference type="Proteomes" id="UP000612055"/>
    </source>
</evidence>